<gene>
    <name evidence="1" type="ORF">ENV35_06650</name>
</gene>
<sequence length="275" mass="30900">MKKIILLLIVLYLLFGFSFAQEDLTLFDAKSAGLGFTFVTLNSEGETYFFSPATLSLKKFSYLSFSIDSNNNQTVKISYFYPSTTFYALSVDLTFDPNTQQYTFKNIRGAISFPLTNYLYFGTSANYIEEQKLIKGNLGILLKIGNIKTGVVGEGITIEKLSDNEYKVTTLLKYSLGLNLSLFNDTTNLYLDVVDIEKFSNTKDLDLLRFGLEQNLGNILVIRLGSSGNITNIQNYTLGIGLNLNLLNLSLSTFLDREDSSNLKLKYKLTGTLRF</sequence>
<name>A0A7C3SQ01_9BACT</name>
<accession>A0A7C3SQ01</accession>
<organism evidence="1">
    <name type="scientific">Dictyoglomus turgidum</name>
    <dbReference type="NCBI Taxonomy" id="513050"/>
    <lineage>
        <taxon>Bacteria</taxon>
        <taxon>Pseudomonadati</taxon>
        <taxon>Dictyoglomota</taxon>
        <taxon>Dictyoglomia</taxon>
        <taxon>Dictyoglomales</taxon>
        <taxon>Dictyoglomaceae</taxon>
        <taxon>Dictyoglomus</taxon>
    </lineage>
</organism>
<comment type="caution">
    <text evidence="1">The sequence shown here is derived from an EMBL/GenBank/DDBJ whole genome shotgun (WGS) entry which is preliminary data.</text>
</comment>
<proteinExistence type="predicted"/>
<protein>
    <submittedName>
        <fullName evidence="1">Uncharacterized protein</fullName>
    </submittedName>
</protein>
<evidence type="ECO:0000313" key="1">
    <source>
        <dbReference type="EMBL" id="HGB31536.1"/>
    </source>
</evidence>
<dbReference type="AlphaFoldDB" id="A0A7C3SQ01"/>
<reference evidence="1" key="1">
    <citation type="journal article" date="2020" name="mSystems">
        <title>Genome- and Community-Level Interaction Insights into Carbon Utilization and Element Cycling Functions of Hydrothermarchaeota in Hydrothermal Sediment.</title>
        <authorList>
            <person name="Zhou Z."/>
            <person name="Liu Y."/>
            <person name="Xu W."/>
            <person name="Pan J."/>
            <person name="Luo Z.H."/>
            <person name="Li M."/>
        </authorList>
    </citation>
    <scope>NUCLEOTIDE SEQUENCE [LARGE SCALE GENOMIC DNA]</scope>
    <source>
        <strain evidence="1">SpSt-751</strain>
    </source>
</reference>
<dbReference type="EMBL" id="DTGA01000172">
    <property type="protein sequence ID" value="HGB31536.1"/>
    <property type="molecule type" value="Genomic_DNA"/>
</dbReference>